<dbReference type="InterPro" id="IPR053183">
    <property type="entry name" value="ASL1"/>
</dbReference>
<protein>
    <submittedName>
        <fullName evidence="3">Glycoside hydrolase family 128 protein</fullName>
    </submittedName>
</protein>
<keyword evidence="3" id="KW-0378">Hydrolase</keyword>
<dbReference type="InterPro" id="IPR017853">
    <property type="entry name" value="GH"/>
</dbReference>
<proteinExistence type="predicted"/>
<dbReference type="PANTHER" id="PTHR34154">
    <property type="entry name" value="ALKALI-SENSITIVE LINKAGE PROTEIN 1"/>
    <property type="match status" value="1"/>
</dbReference>
<reference evidence="4" key="2">
    <citation type="submission" date="2015-01" db="EMBL/GenBank/DDBJ databases">
        <title>Evolutionary Origins and Diversification of the Mycorrhizal Mutualists.</title>
        <authorList>
            <consortium name="DOE Joint Genome Institute"/>
            <consortium name="Mycorrhizal Genomics Consortium"/>
            <person name="Kohler A."/>
            <person name="Kuo A."/>
            <person name="Nagy L.G."/>
            <person name="Floudas D."/>
            <person name="Copeland A."/>
            <person name="Barry K.W."/>
            <person name="Cichocki N."/>
            <person name="Veneault-Fourrey C."/>
            <person name="LaButti K."/>
            <person name="Lindquist E.A."/>
            <person name="Lipzen A."/>
            <person name="Lundell T."/>
            <person name="Morin E."/>
            <person name="Murat C."/>
            <person name="Riley R."/>
            <person name="Ohm R."/>
            <person name="Sun H."/>
            <person name="Tunlid A."/>
            <person name="Henrissat B."/>
            <person name="Grigoriev I.V."/>
            <person name="Hibbett D.S."/>
            <person name="Martin F."/>
        </authorList>
    </citation>
    <scope>NUCLEOTIDE SEQUENCE [LARGE SCALE GENOMIC DNA]</scope>
    <source>
        <strain evidence="4">MAFF 305830</strain>
    </source>
</reference>
<evidence type="ECO:0000313" key="4">
    <source>
        <dbReference type="Proteomes" id="UP000054097"/>
    </source>
</evidence>
<feature type="domain" description="Asl1-like glycosyl hydrolase catalytic" evidence="2">
    <location>
        <begin position="46"/>
        <end position="289"/>
    </location>
</feature>
<dbReference type="AlphaFoldDB" id="A0A0C3B307"/>
<keyword evidence="1" id="KW-0732">Signal</keyword>
<dbReference type="SUPFAM" id="SSF51445">
    <property type="entry name" value="(Trans)glycosidases"/>
    <property type="match status" value="1"/>
</dbReference>
<dbReference type="GO" id="GO:0009277">
    <property type="term" value="C:fungal-type cell wall"/>
    <property type="evidence" value="ECO:0007669"/>
    <property type="project" value="TreeGrafter"/>
</dbReference>
<dbReference type="Gene3D" id="3.20.20.80">
    <property type="entry name" value="Glycosidases"/>
    <property type="match status" value="1"/>
</dbReference>
<reference evidence="3 4" key="1">
    <citation type="submission" date="2014-04" db="EMBL/GenBank/DDBJ databases">
        <authorList>
            <consortium name="DOE Joint Genome Institute"/>
            <person name="Kuo A."/>
            <person name="Zuccaro A."/>
            <person name="Kohler A."/>
            <person name="Nagy L.G."/>
            <person name="Floudas D."/>
            <person name="Copeland A."/>
            <person name="Barry K.W."/>
            <person name="Cichocki N."/>
            <person name="Veneault-Fourrey C."/>
            <person name="LaButti K."/>
            <person name="Lindquist E.A."/>
            <person name="Lipzen A."/>
            <person name="Lundell T."/>
            <person name="Morin E."/>
            <person name="Murat C."/>
            <person name="Sun H."/>
            <person name="Tunlid A."/>
            <person name="Henrissat B."/>
            <person name="Grigoriev I.V."/>
            <person name="Hibbett D.S."/>
            <person name="Martin F."/>
            <person name="Nordberg H.P."/>
            <person name="Cantor M.N."/>
            <person name="Hua S.X."/>
        </authorList>
    </citation>
    <scope>NUCLEOTIDE SEQUENCE [LARGE SCALE GENOMIC DNA]</scope>
    <source>
        <strain evidence="3 4">MAFF 305830</strain>
    </source>
</reference>
<dbReference type="Pfam" id="PF11790">
    <property type="entry name" value="Glyco_hydro_cc"/>
    <property type="match status" value="1"/>
</dbReference>
<dbReference type="Proteomes" id="UP000054097">
    <property type="component" value="Unassembled WGS sequence"/>
</dbReference>
<dbReference type="InterPro" id="IPR024655">
    <property type="entry name" value="Asl1_glyco_hydro_catalytic"/>
</dbReference>
<organism evidence="3 4">
    <name type="scientific">Serendipita vermifera MAFF 305830</name>
    <dbReference type="NCBI Taxonomy" id="933852"/>
    <lineage>
        <taxon>Eukaryota</taxon>
        <taxon>Fungi</taxon>
        <taxon>Dikarya</taxon>
        <taxon>Basidiomycota</taxon>
        <taxon>Agaricomycotina</taxon>
        <taxon>Agaricomycetes</taxon>
        <taxon>Sebacinales</taxon>
        <taxon>Serendipitaceae</taxon>
        <taxon>Serendipita</taxon>
    </lineage>
</organism>
<evidence type="ECO:0000259" key="2">
    <source>
        <dbReference type="Pfam" id="PF11790"/>
    </source>
</evidence>
<dbReference type="PANTHER" id="PTHR34154:SF3">
    <property type="entry name" value="ALKALI-SENSITIVE LINKAGE PROTEIN 1"/>
    <property type="match status" value="1"/>
</dbReference>
<keyword evidence="4" id="KW-1185">Reference proteome</keyword>
<evidence type="ECO:0000313" key="3">
    <source>
        <dbReference type="EMBL" id="KIM26569.1"/>
    </source>
</evidence>
<feature type="signal peptide" evidence="1">
    <location>
        <begin position="1"/>
        <end position="23"/>
    </location>
</feature>
<dbReference type="EMBL" id="KN824305">
    <property type="protein sequence ID" value="KIM26569.1"/>
    <property type="molecule type" value="Genomic_DNA"/>
</dbReference>
<gene>
    <name evidence="3" type="ORF">M408DRAFT_72599</name>
</gene>
<dbReference type="HOGENOM" id="CLU_040908_6_0_1"/>
<dbReference type="GO" id="GO:0016787">
    <property type="term" value="F:hydrolase activity"/>
    <property type="evidence" value="ECO:0007669"/>
    <property type="project" value="UniProtKB-KW"/>
</dbReference>
<name>A0A0C3B307_SERVB</name>
<dbReference type="STRING" id="933852.A0A0C3B307"/>
<accession>A0A0C3B307</accession>
<sequence>MLSTLSHLLAVSLLLFEALAVRALPNEARNLHERALHNVTAQNKAGLGWNNPPDISMRPFFRTSKIGWHYTWSSWPNGQASNLDFVPLLWGPEDIDTWTTAVTTRLKPMFQSKAITSVLGFNEPQEVGQSNMTVAEALPLWMEHLQPLKTQYGVRLGTPATSSAPSGKNWTSDFLAACRNQTGCSVDFVALHYYGTNATTMINYITDFHETFQLPIWVTEWACQDFTPEDEQCDQEHTSLYMNITQTFMESTDWVERYSWFGALVDNPVTPTNDLLTNSGNITALGQQYIQETPEQIAEGEYFSPFGIIHFISLSCPRPSPGPRIDTNIILRTHPHRRHLPHLNGYLYRVKW</sequence>
<dbReference type="GO" id="GO:0071966">
    <property type="term" value="P:fungal-type cell wall polysaccharide metabolic process"/>
    <property type="evidence" value="ECO:0007669"/>
    <property type="project" value="TreeGrafter"/>
</dbReference>
<dbReference type="OrthoDB" id="5959761at2759"/>
<evidence type="ECO:0000256" key="1">
    <source>
        <dbReference type="SAM" id="SignalP"/>
    </source>
</evidence>
<feature type="chain" id="PRO_5002161295" evidence="1">
    <location>
        <begin position="24"/>
        <end position="352"/>
    </location>
</feature>